<protein>
    <recommendedName>
        <fullName evidence="1">Mut7-C RNAse domain-containing protein</fullName>
    </recommendedName>
</protein>
<dbReference type="Pfam" id="PF01927">
    <property type="entry name" value="Mut7-C"/>
    <property type="match status" value="1"/>
</dbReference>
<accession>A0A8J6NR91</accession>
<evidence type="ECO:0000313" key="3">
    <source>
        <dbReference type="Proteomes" id="UP000603434"/>
    </source>
</evidence>
<dbReference type="Proteomes" id="UP000603434">
    <property type="component" value="Unassembled WGS sequence"/>
</dbReference>
<sequence>MKNENRNARFPWKAHLRLKTSLYRSDYKKDDIVELSLVENRTILTRSRDLLSIKGVVRGYLVKQSNPAEQFKEVINHFDLKLNIPST</sequence>
<dbReference type="AlphaFoldDB" id="A0A8J6NR91"/>
<organism evidence="2 3">
    <name type="scientific">Candidatus Desulfatibia profunda</name>
    <dbReference type="NCBI Taxonomy" id="2841695"/>
    <lineage>
        <taxon>Bacteria</taxon>
        <taxon>Pseudomonadati</taxon>
        <taxon>Thermodesulfobacteriota</taxon>
        <taxon>Desulfobacteria</taxon>
        <taxon>Desulfobacterales</taxon>
        <taxon>Desulfobacterales incertae sedis</taxon>
        <taxon>Candidatus Desulfatibia</taxon>
    </lineage>
</organism>
<evidence type="ECO:0000313" key="2">
    <source>
        <dbReference type="EMBL" id="MBC8360552.1"/>
    </source>
</evidence>
<dbReference type="EMBL" id="JACNJH010000095">
    <property type="protein sequence ID" value="MBC8360552.1"/>
    <property type="molecule type" value="Genomic_DNA"/>
</dbReference>
<evidence type="ECO:0000259" key="1">
    <source>
        <dbReference type="Pfam" id="PF01927"/>
    </source>
</evidence>
<comment type="caution">
    <text evidence="2">The sequence shown here is derived from an EMBL/GenBank/DDBJ whole genome shotgun (WGS) entry which is preliminary data.</text>
</comment>
<reference evidence="2 3" key="1">
    <citation type="submission" date="2020-08" db="EMBL/GenBank/DDBJ databases">
        <title>Bridging the membrane lipid divide: bacteria of the FCB group superphylum have the potential to synthesize archaeal ether lipids.</title>
        <authorList>
            <person name="Villanueva L."/>
            <person name="Von Meijenfeldt F.A.B."/>
            <person name="Westbye A.B."/>
            <person name="Yadav S."/>
            <person name="Hopmans E.C."/>
            <person name="Dutilh B.E."/>
            <person name="Sinninghe Damste J.S."/>
        </authorList>
    </citation>
    <scope>NUCLEOTIDE SEQUENCE [LARGE SCALE GENOMIC DNA]</scope>
    <source>
        <strain evidence="2">NIOZ-UU30</strain>
    </source>
</reference>
<dbReference type="InterPro" id="IPR002782">
    <property type="entry name" value="Mut7-C_RNAse_dom"/>
</dbReference>
<feature type="domain" description="Mut7-C RNAse" evidence="1">
    <location>
        <begin position="22"/>
        <end position="84"/>
    </location>
</feature>
<name>A0A8J6NR91_9BACT</name>
<proteinExistence type="predicted"/>
<gene>
    <name evidence="2" type="ORF">H8E23_04050</name>
</gene>